<evidence type="ECO:0000313" key="1">
    <source>
        <dbReference type="EMBL" id="MFD1051379.1"/>
    </source>
</evidence>
<name>A0ABW3MPI4_9PSEU</name>
<dbReference type="SUPFAM" id="SSF56801">
    <property type="entry name" value="Acetyl-CoA synthetase-like"/>
    <property type="match status" value="1"/>
</dbReference>
<dbReference type="Proteomes" id="UP001597045">
    <property type="component" value="Unassembled WGS sequence"/>
</dbReference>
<feature type="non-terminal residue" evidence="1">
    <location>
        <position position="70"/>
    </location>
</feature>
<organism evidence="1 2">
    <name type="scientific">Kibdelosporangium lantanae</name>
    <dbReference type="NCBI Taxonomy" id="1497396"/>
    <lineage>
        <taxon>Bacteria</taxon>
        <taxon>Bacillati</taxon>
        <taxon>Actinomycetota</taxon>
        <taxon>Actinomycetes</taxon>
        <taxon>Pseudonocardiales</taxon>
        <taxon>Pseudonocardiaceae</taxon>
        <taxon>Kibdelosporangium</taxon>
    </lineage>
</organism>
<protein>
    <submittedName>
        <fullName evidence="1">Acyl-CoA synthetase</fullName>
    </submittedName>
</protein>
<sequence>MSTVTELLLARAWDERPGLRFEDETYTWAEHVRTSARYATTLRTTLRWDIPPHVGLLADNVPAFSFLLGA</sequence>
<evidence type="ECO:0000313" key="2">
    <source>
        <dbReference type="Proteomes" id="UP001597045"/>
    </source>
</evidence>
<reference evidence="2" key="1">
    <citation type="journal article" date="2019" name="Int. J. Syst. Evol. Microbiol.">
        <title>The Global Catalogue of Microorganisms (GCM) 10K type strain sequencing project: providing services to taxonomists for standard genome sequencing and annotation.</title>
        <authorList>
            <consortium name="The Broad Institute Genomics Platform"/>
            <consortium name="The Broad Institute Genome Sequencing Center for Infectious Disease"/>
            <person name="Wu L."/>
            <person name="Ma J."/>
        </authorList>
    </citation>
    <scope>NUCLEOTIDE SEQUENCE [LARGE SCALE GENOMIC DNA]</scope>
    <source>
        <strain evidence="2">JCM 31486</strain>
    </source>
</reference>
<gene>
    <name evidence="1" type="ORF">ACFQ1S_40485</name>
</gene>
<keyword evidence="2" id="KW-1185">Reference proteome</keyword>
<comment type="caution">
    <text evidence="1">The sequence shown here is derived from an EMBL/GenBank/DDBJ whole genome shotgun (WGS) entry which is preliminary data.</text>
</comment>
<dbReference type="EMBL" id="JBHTIS010003545">
    <property type="protein sequence ID" value="MFD1051379.1"/>
    <property type="molecule type" value="Genomic_DNA"/>
</dbReference>
<proteinExistence type="predicted"/>
<accession>A0ABW3MPI4</accession>